<dbReference type="Proteomes" id="UP001523262">
    <property type="component" value="Unassembled WGS sequence"/>
</dbReference>
<sequence>MGGLQKKIPLVIEYLMAGKSSEEVADQLELKLVKGIEKVRIALEDAGMIKK</sequence>
<proteinExistence type="predicted"/>
<evidence type="ECO:0000313" key="1">
    <source>
        <dbReference type="EMBL" id="MCM2535150.1"/>
    </source>
</evidence>
<evidence type="ECO:0000313" key="2">
    <source>
        <dbReference type="Proteomes" id="UP001523262"/>
    </source>
</evidence>
<organism evidence="1 2">
    <name type="scientific">Neobacillus pocheonensis</name>
    <dbReference type="NCBI Taxonomy" id="363869"/>
    <lineage>
        <taxon>Bacteria</taxon>
        <taxon>Bacillati</taxon>
        <taxon>Bacillota</taxon>
        <taxon>Bacilli</taxon>
        <taxon>Bacillales</taxon>
        <taxon>Bacillaceae</taxon>
        <taxon>Neobacillus</taxon>
    </lineage>
</organism>
<name>A0ABT0WHS4_9BACI</name>
<dbReference type="EMBL" id="JAMQCR010000002">
    <property type="protein sequence ID" value="MCM2535150.1"/>
    <property type="molecule type" value="Genomic_DNA"/>
</dbReference>
<protein>
    <submittedName>
        <fullName evidence="1">Uncharacterized protein</fullName>
    </submittedName>
</protein>
<comment type="caution">
    <text evidence="1">The sequence shown here is derived from an EMBL/GenBank/DDBJ whole genome shotgun (WGS) entry which is preliminary data.</text>
</comment>
<gene>
    <name evidence="1" type="ORF">NDK43_25910</name>
</gene>
<accession>A0ABT0WHS4</accession>
<keyword evidence="2" id="KW-1185">Reference proteome</keyword>
<reference evidence="1 2" key="1">
    <citation type="submission" date="2022-06" db="EMBL/GenBank/DDBJ databases">
        <authorList>
            <person name="Jeon C.O."/>
        </authorList>
    </citation>
    <scope>NUCLEOTIDE SEQUENCE [LARGE SCALE GENOMIC DNA]</scope>
    <source>
        <strain evidence="1 2">KCTC 13943</strain>
    </source>
</reference>